<keyword evidence="1" id="KW-1133">Transmembrane helix</keyword>
<keyword evidence="3" id="KW-1185">Reference proteome</keyword>
<protein>
    <recommendedName>
        <fullName evidence="4">Kelch motif family protein</fullName>
    </recommendedName>
</protein>
<keyword evidence="1" id="KW-0812">Transmembrane</keyword>
<dbReference type="AlphaFoldDB" id="X6ME29"/>
<accession>X6ME29</accession>
<keyword evidence="1" id="KW-0472">Membrane</keyword>
<name>X6ME29_RETFI</name>
<feature type="transmembrane region" description="Helical" evidence="1">
    <location>
        <begin position="245"/>
        <end position="263"/>
    </location>
</feature>
<feature type="non-terminal residue" evidence="2">
    <location>
        <position position="1"/>
    </location>
</feature>
<feature type="non-terminal residue" evidence="2">
    <location>
        <position position="364"/>
    </location>
</feature>
<evidence type="ECO:0000313" key="3">
    <source>
        <dbReference type="Proteomes" id="UP000023152"/>
    </source>
</evidence>
<proteinExistence type="predicted"/>
<evidence type="ECO:0000256" key="1">
    <source>
        <dbReference type="SAM" id="Phobius"/>
    </source>
</evidence>
<dbReference type="EMBL" id="ASPP01021914">
    <property type="protein sequence ID" value="ETO11881.1"/>
    <property type="molecule type" value="Genomic_DNA"/>
</dbReference>
<comment type="caution">
    <text evidence="2">The sequence shown here is derived from an EMBL/GenBank/DDBJ whole genome shotgun (WGS) entry which is preliminary data.</text>
</comment>
<evidence type="ECO:0008006" key="4">
    <source>
        <dbReference type="Google" id="ProtNLM"/>
    </source>
</evidence>
<dbReference type="Gene3D" id="2.120.10.80">
    <property type="entry name" value="Kelch-type beta propeller"/>
    <property type="match status" value="2"/>
</dbReference>
<sequence>RKRIQIKNNMATSSPFESMHRLPENFPKTQCVALARELLIFGGRRQVNCYSYHIRGNQYRFLSSFPSNYTTWGYCVVKIPKANDQKDTTLWIFGGYDGKVSIIKYASVWKKKAGIQWLSQVNSTNTKPIYIQCNQRDYCGVRAVVGGRNNNLLFVTYSKSIDVFNMSTCKYVSKFSLPIVDTLNYHCLVLKTAMPSTAAAERLQKKIKTEMLLFCQKTGLSIDYDEYQNKFDVANVHMCSTMRTLSHYAFLCTSGMVLFFGGIDGLRLSSANVHKYMIEENKWVMCTLALPHSLADCAAVVCGGHENVHVMGGLTHIKAELKYWMKCDTQNEKLWITEEQGLREMEEVNREMSAMPNVDINNLK</sequence>
<evidence type="ECO:0000313" key="2">
    <source>
        <dbReference type="EMBL" id="ETO11881.1"/>
    </source>
</evidence>
<organism evidence="2 3">
    <name type="scientific">Reticulomyxa filosa</name>
    <dbReference type="NCBI Taxonomy" id="46433"/>
    <lineage>
        <taxon>Eukaryota</taxon>
        <taxon>Sar</taxon>
        <taxon>Rhizaria</taxon>
        <taxon>Retaria</taxon>
        <taxon>Foraminifera</taxon>
        <taxon>Monothalamids</taxon>
        <taxon>Reticulomyxidae</taxon>
        <taxon>Reticulomyxa</taxon>
    </lineage>
</organism>
<reference evidence="2 3" key="1">
    <citation type="journal article" date="2013" name="Curr. Biol.">
        <title>The Genome of the Foraminiferan Reticulomyxa filosa.</title>
        <authorList>
            <person name="Glockner G."/>
            <person name="Hulsmann N."/>
            <person name="Schleicher M."/>
            <person name="Noegel A.A."/>
            <person name="Eichinger L."/>
            <person name="Gallinger C."/>
            <person name="Pawlowski J."/>
            <person name="Sierra R."/>
            <person name="Euteneuer U."/>
            <person name="Pillet L."/>
            <person name="Moustafa A."/>
            <person name="Platzer M."/>
            <person name="Groth M."/>
            <person name="Szafranski K."/>
            <person name="Schliwa M."/>
        </authorList>
    </citation>
    <scope>NUCLEOTIDE SEQUENCE [LARGE SCALE GENOMIC DNA]</scope>
</reference>
<gene>
    <name evidence="2" type="ORF">RFI_25495</name>
</gene>
<dbReference type="SUPFAM" id="SSF117281">
    <property type="entry name" value="Kelch motif"/>
    <property type="match status" value="1"/>
</dbReference>
<dbReference type="Proteomes" id="UP000023152">
    <property type="component" value="Unassembled WGS sequence"/>
</dbReference>
<dbReference type="InterPro" id="IPR015915">
    <property type="entry name" value="Kelch-typ_b-propeller"/>
</dbReference>
<dbReference type="OrthoDB" id="432528at2759"/>